<name>A0A2H0V7G3_9BACT</name>
<keyword evidence="4 5" id="KW-0677">Repeat</keyword>
<evidence type="ECO:0000256" key="5">
    <source>
        <dbReference type="RuleBase" id="RU004481"/>
    </source>
</evidence>
<evidence type="ECO:0000313" key="7">
    <source>
        <dbReference type="EMBL" id="PIR95046.1"/>
    </source>
</evidence>
<dbReference type="EMBL" id="PFAN01000049">
    <property type="protein sequence ID" value="PIR95046.1"/>
    <property type="molecule type" value="Genomic_DNA"/>
</dbReference>
<keyword evidence="5" id="KW-0547">Nucleotide-binding</keyword>
<dbReference type="PIRSF" id="PIRSF006485">
    <property type="entry name" value="GTP-binding_EngA"/>
    <property type="match status" value="1"/>
</dbReference>
<organism evidence="7 8">
    <name type="scientific">Candidatus Falkowbacteria bacterium CG10_big_fil_rev_8_21_14_0_10_37_6</name>
    <dbReference type="NCBI Taxonomy" id="1974563"/>
    <lineage>
        <taxon>Bacteria</taxon>
        <taxon>Candidatus Falkowiibacteriota</taxon>
    </lineage>
</organism>
<evidence type="ECO:0000256" key="3">
    <source>
        <dbReference type="ARBA" id="ARBA00022517"/>
    </source>
</evidence>
<dbReference type="InterPro" id="IPR005225">
    <property type="entry name" value="Small_GTP-bd"/>
</dbReference>
<dbReference type="PANTHER" id="PTHR43834:SF6">
    <property type="entry name" value="GTPASE DER"/>
    <property type="match status" value="1"/>
</dbReference>
<evidence type="ECO:0000256" key="1">
    <source>
        <dbReference type="ARBA" id="ARBA00008279"/>
    </source>
</evidence>
<dbReference type="SUPFAM" id="SSF52540">
    <property type="entry name" value="P-loop containing nucleoside triphosphate hydrolases"/>
    <property type="match status" value="2"/>
</dbReference>
<dbReference type="InterPro" id="IPR027417">
    <property type="entry name" value="P-loop_NTPase"/>
</dbReference>
<evidence type="ECO:0000259" key="6">
    <source>
        <dbReference type="Pfam" id="PF01926"/>
    </source>
</evidence>
<dbReference type="GO" id="GO:0042254">
    <property type="term" value="P:ribosome biogenesis"/>
    <property type="evidence" value="ECO:0007669"/>
    <property type="project" value="UniProtKB-KW"/>
</dbReference>
<comment type="similarity">
    <text evidence="1 5">Belongs to the TRAFAC class TrmE-Era-EngA-EngB-Septin-like GTPase superfamily. EngA (Der) GTPase family.</text>
</comment>
<feature type="domain" description="G" evidence="6">
    <location>
        <begin position="17"/>
        <end position="149"/>
    </location>
</feature>
<feature type="domain" description="G" evidence="6">
    <location>
        <begin position="208"/>
        <end position="328"/>
    </location>
</feature>
<accession>A0A2H0V7G3</accession>
<dbReference type="PRINTS" id="PR00449">
    <property type="entry name" value="RASTRNSFRMNG"/>
</dbReference>
<dbReference type="AlphaFoldDB" id="A0A2H0V7G3"/>
<sequence>MSIKEPIKNIPHNLPVVVIFGRTNVGKSTLFNKLNGKSQAIVARIAGTTRDSNEAVVDWQGKKFQLVDTGGIIDEKFLSGKHKLKKMKLDEQNIDTLVQQNVKRALKKADVILFTVDAKTGLMEQDKNMTLLLKKMIDKKQKIILVANKIDSPKDRLNQAAFYSLALGEPMSVSAATGSGTGDLLDAICNSLNLKITNEVQNDKQTIKVVILGKPNVGKSSLLNAILGENKVIVSAHAHTTREPQDITIEYKNNQIKFIDTAGIVKHTSKATKDPMIKIGISKSLSSLKKCDIALLVIDIADELSHQETKLTDNILQDKVNLIIVANKWDKIEDKDAKTTTKQIYTTLPFVQWAPIIFLSALHKTKTTQLMDMILSSFAARNKQISGDALEEFMKSALRHAAPLSRAKVNGILKHKLPKPHLKSIEQIRVSPPEFKL</sequence>
<protein>
    <recommendedName>
        <fullName evidence="2 5">GTPase Der</fullName>
    </recommendedName>
</protein>
<dbReference type="GO" id="GO:0005525">
    <property type="term" value="F:GTP binding"/>
    <property type="evidence" value="ECO:0007669"/>
    <property type="project" value="UniProtKB-KW"/>
</dbReference>
<evidence type="ECO:0000256" key="2">
    <source>
        <dbReference type="ARBA" id="ARBA00020953"/>
    </source>
</evidence>
<evidence type="ECO:0000313" key="8">
    <source>
        <dbReference type="Proteomes" id="UP000228614"/>
    </source>
</evidence>
<dbReference type="CDD" id="cd01894">
    <property type="entry name" value="EngA1"/>
    <property type="match status" value="1"/>
</dbReference>
<keyword evidence="5" id="KW-0342">GTP-binding</keyword>
<dbReference type="Gene3D" id="3.40.50.300">
    <property type="entry name" value="P-loop containing nucleotide triphosphate hydrolases"/>
    <property type="match status" value="2"/>
</dbReference>
<dbReference type="NCBIfam" id="TIGR03594">
    <property type="entry name" value="GTPase_EngA"/>
    <property type="match status" value="1"/>
</dbReference>
<dbReference type="Proteomes" id="UP000228614">
    <property type="component" value="Unassembled WGS sequence"/>
</dbReference>
<dbReference type="Pfam" id="PF01926">
    <property type="entry name" value="MMR_HSR1"/>
    <property type="match status" value="2"/>
</dbReference>
<dbReference type="InterPro" id="IPR006073">
    <property type="entry name" value="GTP-bd"/>
</dbReference>
<gene>
    <name evidence="7" type="primary">der</name>
    <name evidence="7" type="ORF">COT95_00815</name>
</gene>
<comment type="function">
    <text evidence="5">GTPase that plays an essential role in the late steps of ribosome biogenesis.</text>
</comment>
<dbReference type="NCBIfam" id="TIGR00231">
    <property type="entry name" value="small_GTP"/>
    <property type="match status" value="2"/>
</dbReference>
<feature type="non-terminal residue" evidence="7">
    <location>
        <position position="437"/>
    </location>
</feature>
<comment type="caution">
    <text evidence="7">The sequence shown here is derived from an EMBL/GenBank/DDBJ whole genome shotgun (WGS) entry which is preliminary data.</text>
</comment>
<keyword evidence="3" id="KW-0690">Ribosome biogenesis</keyword>
<dbReference type="InterPro" id="IPR016484">
    <property type="entry name" value="GTPase_Der"/>
</dbReference>
<proteinExistence type="inferred from homology"/>
<reference evidence="8" key="1">
    <citation type="submission" date="2017-09" db="EMBL/GenBank/DDBJ databases">
        <title>Depth-based differentiation of microbial function through sediment-hosted aquifers and enrichment of novel symbionts in the deep terrestrial subsurface.</title>
        <authorList>
            <person name="Probst A.J."/>
            <person name="Ladd B."/>
            <person name="Jarett J.K."/>
            <person name="Geller-Mcgrath D.E."/>
            <person name="Sieber C.M.K."/>
            <person name="Emerson J.B."/>
            <person name="Anantharaman K."/>
            <person name="Thomas B.C."/>
            <person name="Malmstrom R."/>
            <person name="Stieglmeier M."/>
            <person name="Klingl A."/>
            <person name="Woyke T."/>
            <person name="Ryan C.M."/>
            <person name="Banfield J.F."/>
        </authorList>
    </citation>
    <scope>NUCLEOTIDE SEQUENCE [LARGE SCALE GENOMIC DNA]</scope>
</reference>
<dbReference type="PANTHER" id="PTHR43834">
    <property type="entry name" value="GTPASE DER"/>
    <property type="match status" value="1"/>
</dbReference>
<evidence type="ECO:0000256" key="4">
    <source>
        <dbReference type="ARBA" id="ARBA00022737"/>
    </source>
</evidence>